<keyword evidence="4" id="KW-1133">Transmembrane helix</keyword>
<reference evidence="6" key="1">
    <citation type="journal article" date="2008" name="BMC Genomics">
        <title>A conifer genomics resource of 200,000 spruce (Picea spp.) ESTs and 6,464 high-quality, sequence-finished full-length cDNAs for Sitka spruce (Picea sitchensis).</title>
        <authorList>
            <person name="Ralph S.G."/>
            <person name="Chun H.J."/>
            <person name="Kolosova N."/>
            <person name="Cooper D."/>
            <person name="Oddy C."/>
            <person name="Ritland C.E."/>
            <person name="Kirkpatrick R."/>
            <person name="Moore R."/>
            <person name="Barber S."/>
            <person name="Holt R.A."/>
            <person name="Jones S.J."/>
            <person name="Marra M.A."/>
            <person name="Douglas C.J."/>
            <person name="Ritland K."/>
            <person name="Bohlmann J."/>
        </authorList>
    </citation>
    <scope>NUCLEOTIDE SEQUENCE</scope>
    <source>
        <tissue evidence="6">Green portion of the leader tissue</tissue>
    </source>
</reference>
<evidence type="ECO:0000256" key="4">
    <source>
        <dbReference type="SAM" id="Phobius"/>
    </source>
</evidence>
<dbReference type="EMBL" id="EF084271">
    <property type="protein sequence ID" value="ABK23593.1"/>
    <property type="molecule type" value="mRNA"/>
</dbReference>
<dbReference type="InterPro" id="IPR013210">
    <property type="entry name" value="LRR_N_plant-typ"/>
</dbReference>
<reference evidence="7" key="2">
    <citation type="submission" date="2009-02" db="EMBL/GenBank/DDBJ databases">
        <title>Full length sequence-verified cDNA sequences from Sitka spruce (Picea sitchensis).</title>
        <authorList>
            <person name="Reid K.E."/>
            <person name="Liao N."/>
            <person name="Ralph S."/>
            <person name="Kolosova N."/>
            <person name="Oddy C."/>
            <person name="Moore R."/>
            <person name="Mayo M."/>
            <person name="Wagner S."/>
            <person name="King J."/>
            <person name="Yanchuk A."/>
            <person name="Holt R."/>
            <person name="Jones S."/>
            <person name="Marra M."/>
            <person name="Ritland C.E."/>
            <person name="Ritland K."/>
            <person name="Bohlmann J."/>
        </authorList>
    </citation>
    <scope>NUCLEOTIDE SEQUENCE</scope>
    <source>
        <tissue evidence="7">Green portion of the leader tissue</tissue>
    </source>
</reference>
<keyword evidence="4" id="KW-0812">Transmembrane</keyword>
<evidence type="ECO:0000259" key="5">
    <source>
        <dbReference type="Pfam" id="PF08263"/>
    </source>
</evidence>
<feature type="domain" description="Leucine-rich repeat-containing N-terminal plant-type" evidence="5">
    <location>
        <begin position="39"/>
        <end position="76"/>
    </location>
</feature>
<proteinExistence type="evidence at transcript level"/>
<dbReference type="Pfam" id="PF08263">
    <property type="entry name" value="LRRNT_2"/>
    <property type="match status" value="1"/>
</dbReference>
<feature type="transmembrane region" description="Helical" evidence="4">
    <location>
        <begin position="6"/>
        <end position="28"/>
    </location>
</feature>
<keyword evidence="2" id="KW-0732">Signal</keyword>
<keyword evidence="1" id="KW-0433">Leucine-rich repeat</keyword>
<dbReference type="InterPro" id="IPR032675">
    <property type="entry name" value="LRR_dom_sf"/>
</dbReference>
<dbReference type="PANTHER" id="PTHR48060:SF21">
    <property type="entry name" value="L DOMAIN-LIKE PROTEIN"/>
    <property type="match status" value="1"/>
</dbReference>
<dbReference type="EMBL" id="BT070477">
    <property type="protein sequence ID" value="ACN39988.1"/>
    <property type="molecule type" value="mRNA"/>
</dbReference>
<dbReference type="PANTHER" id="PTHR48060">
    <property type="entry name" value="DNA DAMAGE-REPAIR/TOLERATION PROTEIN DRT100"/>
    <property type="match status" value="1"/>
</dbReference>
<organism evidence="6">
    <name type="scientific">Picea sitchensis</name>
    <name type="common">Sitka spruce</name>
    <name type="synonym">Pinus sitchensis</name>
    <dbReference type="NCBI Taxonomy" id="3332"/>
    <lineage>
        <taxon>Eukaryota</taxon>
        <taxon>Viridiplantae</taxon>
        <taxon>Streptophyta</taxon>
        <taxon>Embryophyta</taxon>
        <taxon>Tracheophyta</taxon>
        <taxon>Spermatophyta</taxon>
        <taxon>Pinopsida</taxon>
        <taxon>Pinidae</taxon>
        <taxon>Conifers I</taxon>
        <taxon>Pinales</taxon>
        <taxon>Pinaceae</taxon>
        <taxon>Picea</taxon>
    </lineage>
</organism>
<sequence length="113" mass="12771">MEICYVPSLFFFYLIILLIPFVFSTLHLSNPRHPHLSNASDHEALLGFMSAITPSPLSTTWKPNVSFCNWTGITCSRRRPRVVSLNVSGMQLQASYAARRRRNLGSSVDCLKI</sequence>
<dbReference type="Gene3D" id="3.80.10.10">
    <property type="entry name" value="Ribonuclease Inhibitor"/>
    <property type="match status" value="1"/>
</dbReference>
<evidence type="ECO:0000313" key="7">
    <source>
        <dbReference type="EMBL" id="ACN39988.1"/>
    </source>
</evidence>
<evidence type="ECO:0000256" key="2">
    <source>
        <dbReference type="ARBA" id="ARBA00022729"/>
    </source>
</evidence>
<keyword evidence="3" id="KW-0677">Repeat</keyword>
<accession>A9NSI2</accession>
<evidence type="ECO:0000313" key="6">
    <source>
        <dbReference type="EMBL" id="ABK23593.1"/>
    </source>
</evidence>
<evidence type="ECO:0000256" key="3">
    <source>
        <dbReference type="ARBA" id="ARBA00022737"/>
    </source>
</evidence>
<name>A9NSI2_PICSI</name>
<dbReference type="InterPro" id="IPR053211">
    <property type="entry name" value="DNA_repair-toleration"/>
</dbReference>
<keyword evidence="4" id="KW-0472">Membrane</keyword>
<protein>
    <recommendedName>
        <fullName evidence="5">Leucine-rich repeat-containing N-terminal plant-type domain-containing protein</fullName>
    </recommendedName>
</protein>
<evidence type="ECO:0000256" key="1">
    <source>
        <dbReference type="ARBA" id="ARBA00022614"/>
    </source>
</evidence>
<dbReference type="AlphaFoldDB" id="A9NSI2"/>